<dbReference type="Proteomes" id="UP000001593">
    <property type="component" value="Unassembled WGS sequence"/>
</dbReference>
<dbReference type="InterPro" id="IPR051092">
    <property type="entry name" value="FYVE_RhoGEF_PH"/>
</dbReference>
<dbReference type="Pfam" id="PF00621">
    <property type="entry name" value="RhoGEF"/>
    <property type="match status" value="1"/>
</dbReference>
<dbReference type="InParanoid" id="A7SUY0"/>
<dbReference type="OrthoDB" id="245697at2759"/>
<protein>
    <recommendedName>
        <fullName evidence="1">DH domain-containing protein</fullName>
    </recommendedName>
</protein>
<feature type="non-terminal residue" evidence="2">
    <location>
        <position position="117"/>
    </location>
</feature>
<dbReference type="PANTHER" id="PTHR12673:SF159">
    <property type="entry name" value="LD03170P"/>
    <property type="match status" value="1"/>
</dbReference>
<dbReference type="EMBL" id="DS469821">
    <property type="protein sequence ID" value="EDO32496.1"/>
    <property type="molecule type" value="Genomic_DNA"/>
</dbReference>
<proteinExistence type="predicted"/>
<dbReference type="KEGG" id="nve:5503586"/>
<accession>A7SUY0</accession>
<gene>
    <name evidence="2" type="ORF">NEMVEDRAFT_v1g133049</name>
</gene>
<dbReference type="InterPro" id="IPR035899">
    <property type="entry name" value="DBL_dom_sf"/>
</dbReference>
<dbReference type="PANTHER" id="PTHR12673">
    <property type="entry name" value="FACIOGENITAL DYSPLASIA PROTEIN"/>
    <property type="match status" value="1"/>
</dbReference>
<dbReference type="GO" id="GO:0005085">
    <property type="term" value="F:guanyl-nucleotide exchange factor activity"/>
    <property type="evidence" value="ECO:0007669"/>
    <property type="project" value="InterPro"/>
</dbReference>
<dbReference type="HOGENOM" id="CLU_2090829_0_0_1"/>
<dbReference type="PROSITE" id="PS50010">
    <property type="entry name" value="DH_2"/>
    <property type="match status" value="1"/>
</dbReference>
<dbReference type="AlphaFoldDB" id="A7SUY0"/>
<sequence>FVNPLRQACIVPLNVLNTIFSNIEGIEAINKELLSHMETLGVGDAFLAMAPFIKLYSTYANNFEAASRLLQEWEKKSPEFSAFITRQEALEECQGLNIRALLITPVQRVPRYVIGIY</sequence>
<name>A7SUY0_NEMVE</name>
<organism evidence="2 3">
    <name type="scientific">Nematostella vectensis</name>
    <name type="common">Starlet sea anemone</name>
    <dbReference type="NCBI Taxonomy" id="45351"/>
    <lineage>
        <taxon>Eukaryota</taxon>
        <taxon>Metazoa</taxon>
        <taxon>Cnidaria</taxon>
        <taxon>Anthozoa</taxon>
        <taxon>Hexacorallia</taxon>
        <taxon>Actiniaria</taxon>
        <taxon>Edwardsiidae</taxon>
        <taxon>Nematostella</taxon>
    </lineage>
</organism>
<dbReference type="SUPFAM" id="SSF48065">
    <property type="entry name" value="DBL homology domain (DH-domain)"/>
    <property type="match status" value="1"/>
</dbReference>
<dbReference type="PhylomeDB" id="A7SUY0"/>
<dbReference type="Gene3D" id="1.20.900.10">
    <property type="entry name" value="Dbl homology (DH) domain"/>
    <property type="match status" value="1"/>
</dbReference>
<dbReference type="STRING" id="45351.A7SUY0"/>
<dbReference type="eggNOG" id="KOG4424">
    <property type="taxonomic scope" value="Eukaryota"/>
</dbReference>
<reference evidence="2 3" key="1">
    <citation type="journal article" date="2007" name="Science">
        <title>Sea anemone genome reveals ancestral eumetazoan gene repertoire and genomic organization.</title>
        <authorList>
            <person name="Putnam N.H."/>
            <person name="Srivastava M."/>
            <person name="Hellsten U."/>
            <person name="Dirks B."/>
            <person name="Chapman J."/>
            <person name="Salamov A."/>
            <person name="Terry A."/>
            <person name="Shapiro H."/>
            <person name="Lindquist E."/>
            <person name="Kapitonov V.V."/>
            <person name="Jurka J."/>
            <person name="Genikhovich G."/>
            <person name="Grigoriev I.V."/>
            <person name="Lucas S.M."/>
            <person name="Steele R.E."/>
            <person name="Finnerty J.R."/>
            <person name="Technau U."/>
            <person name="Martindale M.Q."/>
            <person name="Rokhsar D.S."/>
        </authorList>
    </citation>
    <scope>NUCLEOTIDE SEQUENCE [LARGE SCALE GENOMIC DNA]</scope>
    <source>
        <strain evidence="3">CH2 X CH6</strain>
    </source>
</reference>
<evidence type="ECO:0000313" key="3">
    <source>
        <dbReference type="Proteomes" id="UP000001593"/>
    </source>
</evidence>
<evidence type="ECO:0000259" key="1">
    <source>
        <dbReference type="PROSITE" id="PS50010"/>
    </source>
</evidence>
<dbReference type="SMART" id="SM00325">
    <property type="entry name" value="RhoGEF"/>
    <property type="match status" value="1"/>
</dbReference>
<keyword evidence="3" id="KW-1185">Reference proteome</keyword>
<dbReference type="InterPro" id="IPR000219">
    <property type="entry name" value="DH_dom"/>
</dbReference>
<feature type="domain" description="DH" evidence="1">
    <location>
        <begin position="1"/>
        <end position="117"/>
    </location>
</feature>
<evidence type="ECO:0000313" key="2">
    <source>
        <dbReference type="EMBL" id="EDO32496.1"/>
    </source>
</evidence>